<dbReference type="STRING" id="1295533.A0A1E3HI41"/>
<dbReference type="OrthoDB" id="274752at2759"/>
<evidence type="ECO:0008006" key="3">
    <source>
        <dbReference type="Google" id="ProtNLM"/>
    </source>
</evidence>
<evidence type="ECO:0000313" key="2">
    <source>
        <dbReference type="Proteomes" id="UP000094065"/>
    </source>
</evidence>
<proteinExistence type="predicted"/>
<reference evidence="1 2" key="1">
    <citation type="submission" date="2016-06" db="EMBL/GenBank/DDBJ databases">
        <title>Evolution of pathogenesis and genome organization in the Tremellales.</title>
        <authorList>
            <person name="Cuomo C."/>
            <person name="Litvintseva A."/>
            <person name="Heitman J."/>
            <person name="Chen Y."/>
            <person name="Sun S."/>
            <person name="Springer D."/>
            <person name="Dromer F."/>
            <person name="Young S."/>
            <person name="Zeng Q."/>
            <person name="Chapman S."/>
            <person name="Gujja S."/>
            <person name="Saif S."/>
            <person name="Birren B."/>
        </authorList>
    </citation>
    <scope>NUCLEOTIDE SEQUENCE [LARGE SCALE GENOMIC DNA]</scope>
    <source>
        <strain evidence="1 2">CBS 6039</strain>
    </source>
</reference>
<accession>A0A1E3HI41</accession>
<comment type="caution">
    <text evidence="1">The sequence shown here is derived from an EMBL/GenBank/DDBJ whole genome shotgun (WGS) entry which is preliminary data.</text>
</comment>
<name>A0A1E3HI41_9TREE</name>
<organism evidence="1 2">
    <name type="scientific">Cryptococcus amylolentus CBS 6039</name>
    <dbReference type="NCBI Taxonomy" id="1295533"/>
    <lineage>
        <taxon>Eukaryota</taxon>
        <taxon>Fungi</taxon>
        <taxon>Dikarya</taxon>
        <taxon>Basidiomycota</taxon>
        <taxon>Agaricomycotina</taxon>
        <taxon>Tremellomycetes</taxon>
        <taxon>Tremellales</taxon>
        <taxon>Cryptococcaceae</taxon>
        <taxon>Cryptococcus</taxon>
    </lineage>
</organism>
<sequence length="122" mass="12903">MASILRLSAQKAPLAFSRSFSVSAAKKDLVQDLYVNQLKSYKPAAKSADAHVGAVRSFTAPKAPTAPSLPTDLASELSKFDAEEPALGATAKKASNTSEASEGVEEYLAFLEKDLPKAEAHH</sequence>
<dbReference type="RefSeq" id="XP_018991066.1">
    <property type="nucleotide sequence ID" value="XM_019141091.1"/>
</dbReference>
<gene>
    <name evidence="1" type="ORF">L202_06568</name>
</gene>
<evidence type="ECO:0000313" key="1">
    <source>
        <dbReference type="EMBL" id="ODN75416.1"/>
    </source>
</evidence>
<dbReference type="EMBL" id="AWGJ01000010">
    <property type="protein sequence ID" value="ODN75416.1"/>
    <property type="molecule type" value="Genomic_DNA"/>
</dbReference>
<dbReference type="Proteomes" id="UP000094065">
    <property type="component" value="Unassembled WGS sequence"/>
</dbReference>
<dbReference type="InterPro" id="IPR019711">
    <property type="entry name" value="ATP_synth_F0_suH"/>
</dbReference>
<protein>
    <recommendedName>
        <fullName evidence="3">F-type H+-transporting ATPase subunit H</fullName>
    </recommendedName>
</protein>
<dbReference type="PANTHER" id="PTHR28207">
    <property type="entry name" value="ATP SYNTHASE SUBUNIT H, MITOCHONDRIAL"/>
    <property type="match status" value="1"/>
</dbReference>
<dbReference type="Pfam" id="PF10775">
    <property type="entry name" value="ATP_sub_h"/>
    <property type="match status" value="1"/>
</dbReference>
<keyword evidence="2" id="KW-1185">Reference proteome</keyword>
<dbReference type="AlphaFoldDB" id="A0A1E3HI41"/>
<dbReference type="PANTHER" id="PTHR28207:SF1">
    <property type="entry name" value="ATP SYNTHASE SUBUNIT H, MITOCHONDRIAL"/>
    <property type="match status" value="1"/>
</dbReference>
<dbReference type="GeneID" id="30157877"/>
<dbReference type="GO" id="GO:0046933">
    <property type="term" value="F:proton-transporting ATP synthase activity, rotational mechanism"/>
    <property type="evidence" value="ECO:0007669"/>
    <property type="project" value="TreeGrafter"/>
</dbReference>